<feature type="domain" description="Mon2/Sec7/BIG1-like HDS" evidence="1">
    <location>
        <begin position="259"/>
        <end position="336"/>
    </location>
</feature>
<feature type="domain" description="Mon2 C-terminal" evidence="2">
    <location>
        <begin position="399"/>
        <end position="558"/>
    </location>
</feature>
<dbReference type="WBParaSite" id="BTMF_0001333001-mRNA-1">
    <property type="protein sequence ID" value="BTMF_0001333001-mRNA-1"/>
    <property type="gene ID" value="BTMF_0001333001"/>
</dbReference>
<dbReference type="Pfam" id="PF16206">
    <property type="entry name" value="Mon2_C"/>
    <property type="match status" value="3"/>
</dbReference>
<accession>A0A0R3R006</accession>
<dbReference type="InterPro" id="IPR015403">
    <property type="entry name" value="Mon2/Sec7/BIG1-like_HDS"/>
</dbReference>
<dbReference type="Pfam" id="PF09324">
    <property type="entry name" value="Sec7-like_HDS"/>
    <property type="match status" value="1"/>
</dbReference>
<gene>
    <name evidence="3" type="ORF">BTMF_LOCUS11340</name>
</gene>
<keyword evidence="4" id="KW-1185">Reference proteome</keyword>
<dbReference type="AlphaFoldDB" id="A0A0R3R006"/>
<feature type="domain" description="Mon2 C-terminal" evidence="2">
    <location>
        <begin position="341"/>
        <end position="392"/>
    </location>
</feature>
<protein>
    <submittedName>
        <fullName evidence="5">Protein MON2 homolog</fullName>
    </submittedName>
</protein>
<evidence type="ECO:0000259" key="1">
    <source>
        <dbReference type="Pfam" id="PF09324"/>
    </source>
</evidence>
<dbReference type="STRING" id="42155.A0A0R3R006"/>
<evidence type="ECO:0000313" key="3">
    <source>
        <dbReference type="EMBL" id="VDO38744.1"/>
    </source>
</evidence>
<dbReference type="SUPFAM" id="SSF48371">
    <property type="entry name" value="ARM repeat"/>
    <property type="match status" value="1"/>
</dbReference>
<evidence type="ECO:0000313" key="5">
    <source>
        <dbReference type="WBParaSite" id="BTMF_0001333001-mRNA-1"/>
    </source>
</evidence>
<dbReference type="InterPro" id="IPR016024">
    <property type="entry name" value="ARM-type_fold"/>
</dbReference>
<evidence type="ECO:0000259" key="2">
    <source>
        <dbReference type="Pfam" id="PF16206"/>
    </source>
</evidence>
<organism evidence="5">
    <name type="scientific">Brugia timori</name>
    <dbReference type="NCBI Taxonomy" id="42155"/>
    <lineage>
        <taxon>Eukaryota</taxon>
        <taxon>Metazoa</taxon>
        <taxon>Ecdysozoa</taxon>
        <taxon>Nematoda</taxon>
        <taxon>Chromadorea</taxon>
        <taxon>Rhabditida</taxon>
        <taxon>Spirurina</taxon>
        <taxon>Spiruromorpha</taxon>
        <taxon>Filarioidea</taxon>
        <taxon>Onchocercidae</taxon>
        <taxon>Brugia</taxon>
    </lineage>
</organism>
<proteinExistence type="predicted"/>
<reference evidence="3 4" key="2">
    <citation type="submission" date="2018-11" db="EMBL/GenBank/DDBJ databases">
        <authorList>
            <consortium name="Pathogen Informatics"/>
        </authorList>
    </citation>
    <scope>NUCLEOTIDE SEQUENCE [LARGE SCALE GENOMIC DNA]</scope>
</reference>
<dbReference type="Proteomes" id="UP000280834">
    <property type="component" value="Unassembled WGS sequence"/>
</dbReference>
<name>A0A0R3R006_9BILA</name>
<dbReference type="EMBL" id="UZAG01018245">
    <property type="protein sequence ID" value="VDO38744.1"/>
    <property type="molecule type" value="Genomic_DNA"/>
</dbReference>
<evidence type="ECO:0000313" key="4">
    <source>
        <dbReference type="Proteomes" id="UP000280834"/>
    </source>
</evidence>
<sequence>MTLLSCRLGHTAGRDAAYFALCKAALPPKYLMRIASASSSLGPISGSLIPASPHFEKDALTGSKVEKIENESVSNQPCQIIAVSTICPTPSLPLNFYSGTVVLTAKNVQVARILISCAEANGQDLGDCWHLVLASMQHLVWILGMTPSMQGGFRSDGETIDGTSLVSGSHSNTNVLTTAAMADVPVVVSQNGSREPSFFPVAKLQQTGMANLSRLEVFWRPVTAHLIEVSGHPYAKLREWGAQALTVLVKSALKVKTAVTESKRQQLILSPLSIMSEIEYIDVRRKQIECLVNVLQSAGQQLTSDQWPTVIETVRVVVAGKLSYDEVLVKQSYEAVALMITDFLEILPFHCIQLLVETDAKYGSQQCELNISLSALGQLWTISDFVYRKNSKLSQKESETIWLVLYNCLSELCVDVRPPVRKSACQTLLQTIAAHGLALKSDTWKHMVWKILFPMLDKVRALTLSASTTRTDSSALGASNILIHHSRDTESKQWAETSVQTLSGIVKIFSAQRAVLLSLDDFPTMWATLLHYIEYLAASDNSEMTLAALKSFQACIHVELLLGKMSQGCEMGKREKFVNSPLGNCVGDESPVLPEHLWIACWKSWMVMSRSLVLAKPFKVDLSSDVMMPLSERSGGNFIPGQIHLITLLHIFTPLFERVRKKIPCDDLKYDEVPSILKGIVSVPLTAEQVPFVLSSVNDINPTLEAVLSCVRIIYQDMLDTGSSLRPALPDLIRLMLDFTTFAIHPPEYESNKAENVYFVYFFFFFFF</sequence>
<dbReference type="InterPro" id="IPR032817">
    <property type="entry name" value="Mon2_C"/>
</dbReference>
<reference evidence="5" key="1">
    <citation type="submission" date="2017-02" db="UniProtKB">
        <authorList>
            <consortium name="WormBaseParasite"/>
        </authorList>
    </citation>
    <scope>IDENTIFICATION</scope>
</reference>
<feature type="domain" description="Mon2 C-terminal" evidence="2">
    <location>
        <begin position="597"/>
        <end position="753"/>
    </location>
</feature>